<name>A0A067P3L0_9AGAM</name>
<dbReference type="PROSITE" id="PS51502">
    <property type="entry name" value="S_R_A_B_BARREL"/>
    <property type="match status" value="1"/>
</dbReference>
<dbReference type="InterPro" id="IPR013097">
    <property type="entry name" value="Dabb"/>
</dbReference>
<dbReference type="HOGENOM" id="CLU_2210447_0_0_1"/>
<accession>A0A067P3L0</accession>
<dbReference type="Proteomes" id="UP000027265">
    <property type="component" value="Unassembled WGS sequence"/>
</dbReference>
<dbReference type="InParanoid" id="A0A067P3L0"/>
<evidence type="ECO:0000313" key="3">
    <source>
        <dbReference type="EMBL" id="KDQ49483.1"/>
    </source>
</evidence>
<dbReference type="EMBL" id="KL197783">
    <property type="protein sequence ID" value="KDQ49483.1"/>
    <property type="molecule type" value="Genomic_DNA"/>
</dbReference>
<dbReference type="AlphaFoldDB" id="A0A067P3L0"/>
<evidence type="ECO:0000313" key="4">
    <source>
        <dbReference type="Proteomes" id="UP000027265"/>
    </source>
</evidence>
<evidence type="ECO:0000256" key="1">
    <source>
        <dbReference type="ARBA" id="ARBA00011738"/>
    </source>
</evidence>
<dbReference type="SMART" id="SM00886">
    <property type="entry name" value="Dabb"/>
    <property type="match status" value="1"/>
</dbReference>
<organism evidence="3 4">
    <name type="scientific">Jaapia argillacea MUCL 33604</name>
    <dbReference type="NCBI Taxonomy" id="933084"/>
    <lineage>
        <taxon>Eukaryota</taxon>
        <taxon>Fungi</taxon>
        <taxon>Dikarya</taxon>
        <taxon>Basidiomycota</taxon>
        <taxon>Agaricomycotina</taxon>
        <taxon>Agaricomycetes</taxon>
        <taxon>Agaricomycetidae</taxon>
        <taxon>Jaapiales</taxon>
        <taxon>Jaapiaceae</taxon>
        <taxon>Jaapia</taxon>
    </lineage>
</organism>
<protein>
    <recommendedName>
        <fullName evidence="2">Stress-response A/B barrel domain-containing protein</fullName>
    </recommendedName>
</protein>
<comment type="subunit">
    <text evidence="1">Homodimer.</text>
</comment>
<dbReference type="Pfam" id="PF07876">
    <property type="entry name" value="Dabb"/>
    <property type="match status" value="1"/>
</dbReference>
<evidence type="ECO:0000259" key="2">
    <source>
        <dbReference type="PROSITE" id="PS51502"/>
    </source>
</evidence>
<keyword evidence="4" id="KW-1185">Reference proteome</keyword>
<proteinExistence type="predicted"/>
<gene>
    <name evidence="3" type="ORF">JAAARDRAFT_42901</name>
</gene>
<dbReference type="SUPFAM" id="SSF54909">
    <property type="entry name" value="Dimeric alpha+beta barrel"/>
    <property type="match status" value="1"/>
</dbReference>
<dbReference type="PANTHER" id="PTHR33178:SF17">
    <property type="entry name" value="STRESS-RESPONSE A_B BARREL DOMAIN-CONTAINING PROTEIN"/>
    <property type="match status" value="1"/>
</dbReference>
<dbReference type="Gene3D" id="3.30.70.100">
    <property type="match status" value="1"/>
</dbReference>
<reference evidence="4" key="1">
    <citation type="journal article" date="2014" name="Proc. Natl. Acad. Sci. U.S.A.">
        <title>Extensive sampling of basidiomycete genomes demonstrates inadequacy of the white-rot/brown-rot paradigm for wood decay fungi.</title>
        <authorList>
            <person name="Riley R."/>
            <person name="Salamov A.A."/>
            <person name="Brown D.W."/>
            <person name="Nagy L.G."/>
            <person name="Floudas D."/>
            <person name="Held B.W."/>
            <person name="Levasseur A."/>
            <person name="Lombard V."/>
            <person name="Morin E."/>
            <person name="Otillar R."/>
            <person name="Lindquist E.A."/>
            <person name="Sun H."/>
            <person name="LaButti K.M."/>
            <person name="Schmutz J."/>
            <person name="Jabbour D."/>
            <person name="Luo H."/>
            <person name="Baker S.E."/>
            <person name="Pisabarro A.G."/>
            <person name="Walton J.D."/>
            <person name="Blanchette R.A."/>
            <person name="Henrissat B."/>
            <person name="Martin F."/>
            <person name="Cullen D."/>
            <person name="Hibbett D.S."/>
            <person name="Grigoriev I.V."/>
        </authorList>
    </citation>
    <scope>NUCLEOTIDE SEQUENCE [LARGE SCALE GENOMIC DNA]</scope>
    <source>
        <strain evidence="4">MUCL 33604</strain>
    </source>
</reference>
<dbReference type="PANTHER" id="PTHR33178">
    <property type="match status" value="1"/>
</dbReference>
<feature type="domain" description="Stress-response A/B barrel" evidence="2">
    <location>
        <begin position="4"/>
        <end position="99"/>
    </location>
</feature>
<dbReference type="InterPro" id="IPR011008">
    <property type="entry name" value="Dimeric_a/b-barrel"/>
</dbReference>
<dbReference type="OrthoDB" id="1601230at2759"/>
<sequence>MSPITRFVAFKYKPTVTEEEKKAAIQGLLDLYALKSEYVSDVQVGKNNNGEGYSKGFDVAFSVKFRSVEDRDKFNPDADHITYGMSVIPIVEDLMVYDFVNGEY</sequence>
<dbReference type="InterPro" id="IPR044662">
    <property type="entry name" value="HS1/DABB1-like"/>
</dbReference>